<accession>A0A843XBX5</accession>
<proteinExistence type="predicted"/>
<dbReference type="InterPro" id="IPR025886">
    <property type="entry name" value="PP2-like"/>
</dbReference>
<name>A0A843XBX5_COLES</name>
<comment type="caution">
    <text evidence="1">The sequence shown here is derived from an EMBL/GenBank/DDBJ whole genome shotgun (WGS) entry which is preliminary data.</text>
</comment>
<dbReference type="OrthoDB" id="533833at2759"/>
<dbReference type="GO" id="GO:0030246">
    <property type="term" value="F:carbohydrate binding"/>
    <property type="evidence" value="ECO:0007669"/>
    <property type="project" value="InterPro"/>
</dbReference>
<dbReference type="AlphaFoldDB" id="A0A843XBX5"/>
<dbReference type="SMR" id="A0A843XBX5"/>
<dbReference type="PANTHER" id="PTHR48478">
    <property type="entry name" value="LECTIN-LIKE"/>
    <property type="match status" value="1"/>
</dbReference>
<evidence type="ECO:0000313" key="2">
    <source>
        <dbReference type="Proteomes" id="UP000652761"/>
    </source>
</evidence>
<protein>
    <recommendedName>
        <fullName evidence="3">Phloem protein 2</fullName>
    </recommendedName>
</protein>
<reference evidence="1" key="1">
    <citation type="submission" date="2017-07" db="EMBL/GenBank/DDBJ databases">
        <title>Taro Niue Genome Assembly and Annotation.</title>
        <authorList>
            <person name="Atibalentja N."/>
            <person name="Keating K."/>
            <person name="Fields C.J."/>
        </authorList>
    </citation>
    <scope>NUCLEOTIDE SEQUENCE</scope>
    <source>
        <strain evidence="1">Niue_2</strain>
        <tissue evidence="1">Leaf</tissue>
    </source>
</reference>
<dbReference type="Pfam" id="PF14299">
    <property type="entry name" value="PP2"/>
    <property type="match status" value="1"/>
</dbReference>
<sequence length="152" mass="17493">MLCARSLKITWSEDPRYWKWFPLQETSNIRIRVAALLDVCWLEIRGGLEISCLTPETTYEAAFIVMIKHKSYGWNAPVSLALEDGEGKVQKQVVSFLDKPRGAWIELKVGEFKTTREAGSNRKEVKVSLLEWDSKAWKKGLVVKSIRVRPKK</sequence>
<dbReference type="EMBL" id="NMUH01007177">
    <property type="protein sequence ID" value="MQM16803.1"/>
    <property type="molecule type" value="Genomic_DNA"/>
</dbReference>
<dbReference type="Proteomes" id="UP000652761">
    <property type="component" value="Unassembled WGS sequence"/>
</dbReference>
<organism evidence="1 2">
    <name type="scientific">Colocasia esculenta</name>
    <name type="common">Wild taro</name>
    <name type="synonym">Arum esculentum</name>
    <dbReference type="NCBI Taxonomy" id="4460"/>
    <lineage>
        <taxon>Eukaryota</taxon>
        <taxon>Viridiplantae</taxon>
        <taxon>Streptophyta</taxon>
        <taxon>Embryophyta</taxon>
        <taxon>Tracheophyta</taxon>
        <taxon>Spermatophyta</taxon>
        <taxon>Magnoliopsida</taxon>
        <taxon>Liliopsida</taxon>
        <taxon>Araceae</taxon>
        <taxon>Aroideae</taxon>
        <taxon>Colocasieae</taxon>
        <taxon>Colocasia</taxon>
    </lineage>
</organism>
<evidence type="ECO:0000313" key="1">
    <source>
        <dbReference type="EMBL" id="MQM16803.1"/>
    </source>
</evidence>
<keyword evidence="2" id="KW-1185">Reference proteome</keyword>
<gene>
    <name evidence="1" type="ORF">Taro_049764</name>
</gene>
<dbReference type="PANTHER" id="PTHR48478:SF1">
    <property type="entry name" value="LECTIN-LIKE"/>
    <property type="match status" value="1"/>
</dbReference>
<dbReference type="InterPro" id="IPR052147">
    <property type="entry name" value="PP2-like/Lectin"/>
</dbReference>
<evidence type="ECO:0008006" key="3">
    <source>
        <dbReference type="Google" id="ProtNLM"/>
    </source>
</evidence>